<dbReference type="RefSeq" id="WP_246902927.1">
    <property type="nucleotide sequence ID" value="NZ_JALJRB010000002.1"/>
</dbReference>
<gene>
    <name evidence="1" type="ORF">MRX98_03155</name>
</gene>
<evidence type="ECO:0008006" key="3">
    <source>
        <dbReference type="Google" id="ProtNLM"/>
    </source>
</evidence>
<keyword evidence="2" id="KW-1185">Reference proteome</keyword>
<dbReference type="EMBL" id="JALJRB010000002">
    <property type="protein sequence ID" value="MCJ8499559.1"/>
    <property type="molecule type" value="Genomic_DNA"/>
</dbReference>
<organism evidence="1 2">
    <name type="scientific">Desulfatitalea alkaliphila</name>
    <dbReference type="NCBI Taxonomy" id="2929485"/>
    <lineage>
        <taxon>Bacteria</taxon>
        <taxon>Pseudomonadati</taxon>
        <taxon>Thermodesulfobacteriota</taxon>
        <taxon>Desulfobacteria</taxon>
        <taxon>Desulfobacterales</taxon>
        <taxon>Desulfosarcinaceae</taxon>
        <taxon>Desulfatitalea</taxon>
    </lineage>
</organism>
<dbReference type="InterPro" id="IPR036526">
    <property type="entry name" value="C-N_Hydrolase_sf"/>
</dbReference>
<protein>
    <recommendedName>
        <fullName evidence="3">CN hydrolase domain-containing protein</fullName>
    </recommendedName>
</protein>
<evidence type="ECO:0000313" key="1">
    <source>
        <dbReference type="EMBL" id="MCJ8499559.1"/>
    </source>
</evidence>
<name>A0AA41UI07_9BACT</name>
<accession>A0AA41UI07</accession>
<proteinExistence type="predicted"/>
<dbReference type="Proteomes" id="UP001165427">
    <property type="component" value="Unassembled WGS sequence"/>
</dbReference>
<comment type="caution">
    <text evidence="1">The sequence shown here is derived from an EMBL/GenBank/DDBJ whole genome shotgun (WGS) entry which is preliminary data.</text>
</comment>
<reference evidence="1" key="1">
    <citation type="submission" date="2022-04" db="EMBL/GenBank/DDBJ databases">
        <title>Desulfatitalea alkaliphila sp. nov., a novel anaerobic sulfate-reducing bacterium isolated from terrestrial mud volcano, Taman Peninsula, Russia.</title>
        <authorList>
            <person name="Khomyakova M.A."/>
            <person name="Merkel A.Y."/>
            <person name="Slobodkin A.I."/>
        </authorList>
    </citation>
    <scope>NUCLEOTIDE SEQUENCE</scope>
    <source>
        <strain evidence="1">M08but</strain>
    </source>
</reference>
<sequence>MALLEERGGGLVGLRVSGVDAMRRRIDTMLEKAVRQNVNLLVFPEMTVSCAISLRRATLPSIRPRKGEGRE</sequence>
<dbReference type="AlphaFoldDB" id="A0AA41UI07"/>
<dbReference type="SUPFAM" id="SSF56317">
    <property type="entry name" value="Carbon-nitrogen hydrolase"/>
    <property type="match status" value="1"/>
</dbReference>
<evidence type="ECO:0000313" key="2">
    <source>
        <dbReference type="Proteomes" id="UP001165427"/>
    </source>
</evidence>